<comment type="similarity">
    <text evidence="2">Belongs to the cation transport ATPase (P-type) (TC 3.A.3) family. Type IIIA subfamily.</text>
</comment>
<comment type="subcellular location">
    <subcellularLocation>
        <location evidence="1">Membrane</location>
        <topology evidence="1">Multi-pass membrane protein</topology>
    </subcellularLocation>
</comment>
<evidence type="ECO:0000256" key="12">
    <source>
        <dbReference type="SAM" id="SignalP"/>
    </source>
</evidence>
<dbReference type="Gene3D" id="1.20.1110.10">
    <property type="entry name" value="Calcium-transporting ATPase, transmembrane domain"/>
    <property type="match status" value="2"/>
</dbReference>
<dbReference type="PRINTS" id="PR00120">
    <property type="entry name" value="HATPASE"/>
</dbReference>
<evidence type="ECO:0000256" key="3">
    <source>
        <dbReference type="ARBA" id="ARBA00022553"/>
    </source>
</evidence>
<evidence type="ECO:0000256" key="5">
    <source>
        <dbReference type="ARBA" id="ARBA00022723"/>
    </source>
</evidence>
<evidence type="ECO:0000256" key="2">
    <source>
        <dbReference type="ARBA" id="ARBA00008804"/>
    </source>
</evidence>
<feature type="signal peptide" evidence="12">
    <location>
        <begin position="1"/>
        <end position="25"/>
    </location>
</feature>
<evidence type="ECO:0000256" key="8">
    <source>
        <dbReference type="ARBA" id="ARBA00022842"/>
    </source>
</evidence>
<dbReference type="InterPro" id="IPR023298">
    <property type="entry name" value="ATPase_P-typ_TM_dom_sf"/>
</dbReference>
<dbReference type="InterPro" id="IPR023214">
    <property type="entry name" value="HAD_sf"/>
</dbReference>
<evidence type="ECO:0000256" key="9">
    <source>
        <dbReference type="ARBA" id="ARBA00022989"/>
    </source>
</evidence>
<feature type="chain" id="PRO_5035934781" evidence="12">
    <location>
        <begin position="26"/>
        <end position="314"/>
    </location>
</feature>
<evidence type="ECO:0000256" key="6">
    <source>
        <dbReference type="ARBA" id="ARBA00022741"/>
    </source>
</evidence>
<keyword evidence="4 11" id="KW-0812">Transmembrane</keyword>
<dbReference type="SUPFAM" id="SSF56784">
    <property type="entry name" value="HAD-like"/>
    <property type="match status" value="1"/>
</dbReference>
<dbReference type="InterPro" id="IPR001757">
    <property type="entry name" value="P_typ_ATPase"/>
</dbReference>
<evidence type="ECO:0000256" key="1">
    <source>
        <dbReference type="ARBA" id="ARBA00004141"/>
    </source>
</evidence>
<evidence type="ECO:0000313" key="13">
    <source>
        <dbReference type="EMBL" id="KAG2376512.1"/>
    </source>
</evidence>
<feature type="transmembrane region" description="Helical" evidence="11">
    <location>
        <begin position="118"/>
        <end position="144"/>
    </location>
</feature>
<dbReference type="Gene3D" id="3.40.50.1000">
    <property type="entry name" value="HAD superfamily/HAD-like"/>
    <property type="match status" value="1"/>
</dbReference>
<keyword evidence="12" id="KW-0732">Signal</keyword>
<evidence type="ECO:0000313" key="14">
    <source>
        <dbReference type="Proteomes" id="UP000743370"/>
    </source>
</evidence>
<dbReference type="GO" id="GO:0016020">
    <property type="term" value="C:membrane"/>
    <property type="evidence" value="ECO:0007669"/>
    <property type="project" value="UniProtKB-SubCell"/>
</dbReference>
<keyword evidence="6" id="KW-0547">Nucleotide-binding</keyword>
<feature type="transmembrane region" description="Helical" evidence="11">
    <location>
        <begin position="215"/>
        <end position="237"/>
    </location>
</feature>
<evidence type="ECO:0000256" key="10">
    <source>
        <dbReference type="ARBA" id="ARBA00023136"/>
    </source>
</evidence>
<keyword evidence="9 11" id="KW-1133">Transmembrane helix</keyword>
<dbReference type="Proteomes" id="UP000743370">
    <property type="component" value="Unassembled WGS sequence"/>
</dbReference>
<dbReference type="FunFam" id="3.40.50.1000:FF:000211">
    <property type="entry name" value="Plasma membrane ATPase"/>
    <property type="match status" value="1"/>
</dbReference>
<protein>
    <submittedName>
        <fullName evidence="13">ATPase 4</fullName>
    </submittedName>
</protein>
<dbReference type="PANTHER" id="PTHR42861">
    <property type="entry name" value="CALCIUM-TRANSPORTING ATPASE"/>
    <property type="match status" value="1"/>
</dbReference>
<keyword evidence="7" id="KW-0067">ATP-binding</keyword>
<accession>A0A8T0JNK6</accession>
<name>A0A8T0JNK6_PHAAN</name>
<dbReference type="GO" id="GO:0005524">
    <property type="term" value="F:ATP binding"/>
    <property type="evidence" value="ECO:0007669"/>
    <property type="project" value="UniProtKB-KW"/>
</dbReference>
<dbReference type="PRINTS" id="PR00119">
    <property type="entry name" value="CATATPASE"/>
</dbReference>
<reference evidence="13 14" key="1">
    <citation type="submission" date="2020-05" db="EMBL/GenBank/DDBJ databases">
        <title>Vigna angularis (adzuki bean) Var. LongXiaoDou No. 4 denovo assembly.</title>
        <authorList>
            <person name="Xiang H."/>
        </authorList>
    </citation>
    <scope>NUCLEOTIDE SEQUENCE [LARGE SCALE GENOMIC DNA]</scope>
    <source>
        <tissue evidence="13">Leaf</tissue>
    </source>
</reference>
<organism evidence="13 14">
    <name type="scientific">Phaseolus angularis</name>
    <name type="common">Azuki bean</name>
    <name type="synonym">Vigna angularis</name>
    <dbReference type="NCBI Taxonomy" id="3914"/>
    <lineage>
        <taxon>Eukaryota</taxon>
        <taxon>Viridiplantae</taxon>
        <taxon>Streptophyta</taxon>
        <taxon>Embryophyta</taxon>
        <taxon>Tracheophyta</taxon>
        <taxon>Spermatophyta</taxon>
        <taxon>Magnoliopsida</taxon>
        <taxon>eudicotyledons</taxon>
        <taxon>Gunneridae</taxon>
        <taxon>Pentapetalae</taxon>
        <taxon>rosids</taxon>
        <taxon>fabids</taxon>
        <taxon>Fabales</taxon>
        <taxon>Fabaceae</taxon>
        <taxon>Papilionoideae</taxon>
        <taxon>50 kb inversion clade</taxon>
        <taxon>NPAAA clade</taxon>
        <taxon>indigoferoid/millettioid clade</taxon>
        <taxon>Phaseoleae</taxon>
        <taxon>Vigna</taxon>
    </lineage>
</organism>
<evidence type="ECO:0000256" key="11">
    <source>
        <dbReference type="SAM" id="Phobius"/>
    </source>
</evidence>
<dbReference type="EMBL" id="JABFOF010000010">
    <property type="protein sequence ID" value="KAG2376512.1"/>
    <property type="molecule type" value="Genomic_DNA"/>
</dbReference>
<dbReference type="AlphaFoldDB" id="A0A8T0JNK6"/>
<keyword evidence="10 11" id="KW-0472">Membrane</keyword>
<proteinExistence type="inferred from homology"/>
<dbReference type="SUPFAM" id="SSF81665">
    <property type="entry name" value="Calcium ATPase, transmembrane domain M"/>
    <property type="match status" value="1"/>
</dbReference>
<sequence length="314" mass="33934">MSEFLLGFVVLWLEVLVEKVGKGAADADVTGFVLGFEGGRERFVDNDPEFHSQPDKSKTVIENDAVFSSPALESKTKILGSSSSLQQNANMEHKLDHLGHGSNQVSDCNCGQTQDADVLTAIGNLCICSITVGMFIEIIVMYPIQDRQYRPGIDNLLVLLIGGIPIALPTVLSVTMAIGSHRLSQQIYRSFSTISFLRDQLAIGKETGRRLGMDGFPGVFLAVFLSSSLPLVVFNTIEHKYEIVKRLQARKHIYGMTGDEVNDAPALKKADIGIAVADATDAARSASDIVLIEPGLSVIISAVLTSPIILCLMQ</sequence>
<evidence type="ECO:0000256" key="7">
    <source>
        <dbReference type="ARBA" id="ARBA00022840"/>
    </source>
</evidence>
<dbReference type="InterPro" id="IPR036412">
    <property type="entry name" value="HAD-like_sf"/>
</dbReference>
<gene>
    <name evidence="13" type="ORF">HKW66_Vig0153340</name>
</gene>
<dbReference type="GO" id="GO:0016887">
    <property type="term" value="F:ATP hydrolysis activity"/>
    <property type="evidence" value="ECO:0007669"/>
    <property type="project" value="InterPro"/>
</dbReference>
<feature type="transmembrane region" description="Helical" evidence="11">
    <location>
        <begin position="156"/>
        <end position="178"/>
    </location>
</feature>
<evidence type="ECO:0000256" key="4">
    <source>
        <dbReference type="ARBA" id="ARBA00022692"/>
    </source>
</evidence>
<comment type="caution">
    <text evidence="13">The sequence shown here is derived from an EMBL/GenBank/DDBJ whole genome shotgun (WGS) entry which is preliminary data.</text>
</comment>
<keyword evidence="8" id="KW-0460">Magnesium</keyword>
<keyword evidence="3" id="KW-0597">Phosphoprotein</keyword>
<keyword evidence="5" id="KW-0479">Metal-binding</keyword>
<dbReference type="GO" id="GO:0046872">
    <property type="term" value="F:metal ion binding"/>
    <property type="evidence" value="ECO:0007669"/>
    <property type="project" value="UniProtKB-KW"/>
</dbReference>